<sequence length="564" mass="63538">METLLGVRLYMRQQQAMIVEAVSVLSRDPGIVHRRDGWATTRLTTSLSRFMTQATGHDTSMAAAKVHHKAAVDKPLTSPEFSFDALIPADLWKKWLPVSKSVFASAHDELDEKPEERPFSGVSPPPSDDSNWGSSSQARKSGNRKGDNHAAVLQRRVDDLASDLQRKTKEHTDLVDKLKSDHQGQIESKAAEHAMTLQNALDKLTADNNAELSNLRKTHSEETAALNHRLSGYKDLEEGGKSEIDKTVKRLTKEKEDAMSAVNHELETLKKDFKSLEEETKVKNAEIIKVQKEKQDELSALRKDKDATYKALEDLYKSLKESPGTLTKDNAALTTQNGSLTTKLQDKNSAYTSLTRERDALKTENEATAVKYTALMTKWNDLDGINDTLKTKMRWAGLTEKSRQDNCLSNGYSGWCVMIMMPHSWIALNANKDSHEMAHTWSFNMRNPDEIFRLQKADDDPNTPWTITSTECGKALAFDTSQIGIDIRMRKLDQVRDRSAQWYIGRGAEGQHTWVFKNAHWGTCIKLKKGWSEDGRAAEQHPYCNEGDSNFAIVPLGLKPKPEW</sequence>
<name>A0A4E9EDE1_GIBZA</name>
<keyword evidence="1" id="KW-0175">Coiled coil</keyword>
<feature type="region of interest" description="Disordered" evidence="2">
    <location>
        <begin position="163"/>
        <end position="186"/>
    </location>
</feature>
<evidence type="ECO:0000313" key="3">
    <source>
        <dbReference type="EMBL" id="VIO59118.1"/>
    </source>
</evidence>
<gene>
    <name evidence="3" type="ORF">FUG_LOCUS331699</name>
</gene>
<feature type="compositionally biased region" description="Basic and acidic residues" evidence="2">
    <location>
        <begin position="109"/>
        <end position="118"/>
    </location>
</feature>
<protein>
    <submittedName>
        <fullName evidence="3">Uncharacterized protein</fullName>
    </submittedName>
</protein>
<dbReference type="EMBL" id="CAAKMV010000137">
    <property type="protein sequence ID" value="VIO59118.1"/>
    <property type="molecule type" value="Genomic_DNA"/>
</dbReference>
<dbReference type="AlphaFoldDB" id="A0A4E9EDE1"/>
<evidence type="ECO:0000256" key="2">
    <source>
        <dbReference type="SAM" id="MobiDB-lite"/>
    </source>
</evidence>
<reference evidence="3" key="1">
    <citation type="submission" date="2019-04" db="EMBL/GenBank/DDBJ databases">
        <authorList>
            <person name="Melise S."/>
            <person name="Noan J."/>
            <person name="Okalmin O."/>
        </authorList>
    </citation>
    <scope>NUCLEOTIDE SEQUENCE</scope>
    <source>
        <strain evidence="3">FN9</strain>
    </source>
</reference>
<feature type="region of interest" description="Disordered" evidence="2">
    <location>
        <begin position="109"/>
        <end position="151"/>
    </location>
</feature>
<organism evidence="3">
    <name type="scientific">Gibberella zeae</name>
    <name type="common">Wheat head blight fungus</name>
    <name type="synonym">Fusarium graminearum</name>
    <dbReference type="NCBI Taxonomy" id="5518"/>
    <lineage>
        <taxon>Eukaryota</taxon>
        <taxon>Fungi</taxon>
        <taxon>Dikarya</taxon>
        <taxon>Ascomycota</taxon>
        <taxon>Pezizomycotina</taxon>
        <taxon>Sordariomycetes</taxon>
        <taxon>Hypocreomycetidae</taxon>
        <taxon>Hypocreales</taxon>
        <taxon>Nectriaceae</taxon>
        <taxon>Fusarium</taxon>
    </lineage>
</organism>
<proteinExistence type="predicted"/>
<dbReference type="Gene3D" id="6.10.140.2140">
    <property type="match status" value="1"/>
</dbReference>
<feature type="coiled-coil region" evidence="1">
    <location>
        <begin position="252"/>
        <end position="286"/>
    </location>
</feature>
<accession>A0A4E9EDE1</accession>
<evidence type="ECO:0000256" key="1">
    <source>
        <dbReference type="SAM" id="Coils"/>
    </source>
</evidence>
<feature type="compositionally biased region" description="Polar residues" evidence="2">
    <location>
        <begin position="128"/>
        <end position="140"/>
    </location>
</feature>